<dbReference type="RefSeq" id="WP_073450192.1">
    <property type="nucleotide sequence ID" value="NZ_FRBK01000043.1"/>
</dbReference>
<proteinExistence type="predicted"/>
<dbReference type="Proteomes" id="UP000184388">
    <property type="component" value="Unassembled WGS sequence"/>
</dbReference>
<gene>
    <name evidence="1" type="ORF">SAMN05216268_1439</name>
</gene>
<sequence>MCACTQPQPPAPRIDAPILHQRAQHTADQARRTPGTYVLFGRYPRALADRIANRIKTGGYPAFQHNTWDATRRRDEVWVMYIDPRPLCRPRLYT</sequence>
<evidence type="ECO:0000313" key="1">
    <source>
        <dbReference type="EMBL" id="SHN34217.1"/>
    </source>
</evidence>
<protein>
    <submittedName>
        <fullName evidence="1">Uncharacterized protein</fullName>
    </submittedName>
</protein>
<dbReference type="EMBL" id="FRBK01000043">
    <property type="protein sequence ID" value="SHN34217.1"/>
    <property type="molecule type" value="Genomic_DNA"/>
</dbReference>
<reference evidence="2" key="1">
    <citation type="submission" date="2016-11" db="EMBL/GenBank/DDBJ databases">
        <authorList>
            <person name="Jaros S."/>
            <person name="Januszkiewicz K."/>
            <person name="Wedrychowicz H."/>
        </authorList>
    </citation>
    <scope>NUCLEOTIDE SEQUENCE [LARGE SCALE GENOMIC DNA]</scope>
    <source>
        <strain evidence="2">CGMCC 4.3555</strain>
    </source>
</reference>
<name>A0A9X8N9L5_9ACTN</name>
<comment type="caution">
    <text evidence="1">The sequence shown here is derived from an EMBL/GenBank/DDBJ whole genome shotgun (WGS) entry which is preliminary data.</text>
</comment>
<accession>A0A9X8N9L5</accession>
<organism evidence="1 2">
    <name type="scientific">Streptomyces yunnanensis</name>
    <dbReference type="NCBI Taxonomy" id="156453"/>
    <lineage>
        <taxon>Bacteria</taxon>
        <taxon>Bacillati</taxon>
        <taxon>Actinomycetota</taxon>
        <taxon>Actinomycetes</taxon>
        <taxon>Kitasatosporales</taxon>
        <taxon>Streptomycetaceae</taxon>
        <taxon>Streptomyces</taxon>
    </lineage>
</organism>
<dbReference type="AlphaFoldDB" id="A0A9X8N9L5"/>
<evidence type="ECO:0000313" key="2">
    <source>
        <dbReference type="Proteomes" id="UP000184388"/>
    </source>
</evidence>